<comment type="caution">
    <text evidence="4">The sequence shown here is derived from an EMBL/GenBank/DDBJ whole genome shotgun (WGS) entry which is preliminary data.</text>
</comment>
<evidence type="ECO:0000313" key="4">
    <source>
        <dbReference type="EMBL" id="KAF5330477.1"/>
    </source>
</evidence>
<evidence type="ECO:0000256" key="2">
    <source>
        <dbReference type="SAM" id="MobiDB-lite"/>
    </source>
</evidence>
<evidence type="ECO:0000256" key="3">
    <source>
        <dbReference type="SAM" id="SignalP"/>
    </source>
</evidence>
<dbReference type="InterPro" id="IPR051477">
    <property type="entry name" value="Expansin_CellWall"/>
</dbReference>
<feature type="chain" id="PRO_5034319703" description="RlpA-like protein double-psi beta-barrel domain-containing protein" evidence="3">
    <location>
        <begin position="19"/>
        <end position="299"/>
    </location>
</feature>
<evidence type="ECO:0000256" key="1">
    <source>
        <dbReference type="ARBA" id="ARBA00022729"/>
    </source>
</evidence>
<evidence type="ECO:0000313" key="5">
    <source>
        <dbReference type="Proteomes" id="UP000567179"/>
    </source>
</evidence>
<dbReference type="CDD" id="cd22191">
    <property type="entry name" value="DPBB_RlpA_EXP_N-like"/>
    <property type="match status" value="1"/>
</dbReference>
<protein>
    <recommendedName>
        <fullName evidence="6">RlpA-like protein double-psi beta-barrel domain-containing protein</fullName>
    </recommendedName>
</protein>
<dbReference type="AlphaFoldDB" id="A0A8H5FBH2"/>
<dbReference type="PANTHER" id="PTHR31836">
    <property type="match status" value="1"/>
</dbReference>
<evidence type="ECO:0008006" key="6">
    <source>
        <dbReference type="Google" id="ProtNLM"/>
    </source>
</evidence>
<sequence>MLLSVLTLVPLALSTVSAVAESPNRAVHQSIAKRARNDTDISKRAYTGSRWSFYDVGLGACGKTNVNSDFIVALNQQQFGNSYPSPFCGKTITMNYQGKTATATIMDSCPGCPYGALDLSRGLFKHFASEDTGIIYGEWSIAGEKAAAAPTTTSPKPKPTPTTTKWTPPVTTEQARITTSKKPAPAPTSTKAAPTTTWSPPTHDAPTTSAPHASPSLSSSHKAAKAQGSSAWSSSYVAASASSASLASSYASILPSASGAANSTGNGTIAEIQHNLDALGAILARLSTLIVKAIPDDKE</sequence>
<organism evidence="4 5">
    <name type="scientific">Psilocybe cf. subviscida</name>
    <dbReference type="NCBI Taxonomy" id="2480587"/>
    <lineage>
        <taxon>Eukaryota</taxon>
        <taxon>Fungi</taxon>
        <taxon>Dikarya</taxon>
        <taxon>Basidiomycota</taxon>
        <taxon>Agaricomycotina</taxon>
        <taxon>Agaricomycetes</taxon>
        <taxon>Agaricomycetidae</taxon>
        <taxon>Agaricales</taxon>
        <taxon>Agaricineae</taxon>
        <taxon>Strophariaceae</taxon>
        <taxon>Psilocybe</taxon>
    </lineage>
</organism>
<keyword evidence="1 3" id="KW-0732">Signal</keyword>
<proteinExistence type="predicted"/>
<keyword evidence="5" id="KW-1185">Reference proteome</keyword>
<accession>A0A8H5FBH2</accession>
<name>A0A8H5FBH2_9AGAR</name>
<dbReference type="Gene3D" id="2.40.40.10">
    <property type="entry name" value="RlpA-like domain"/>
    <property type="match status" value="1"/>
</dbReference>
<gene>
    <name evidence="4" type="ORF">D9619_005988</name>
</gene>
<dbReference type="PANTHER" id="PTHR31836:SF28">
    <property type="entry name" value="SRCR DOMAIN-CONTAINING PROTEIN-RELATED"/>
    <property type="match status" value="1"/>
</dbReference>
<feature type="signal peptide" evidence="3">
    <location>
        <begin position="1"/>
        <end position="18"/>
    </location>
</feature>
<dbReference type="OrthoDB" id="623670at2759"/>
<dbReference type="EMBL" id="JAACJJ010000001">
    <property type="protein sequence ID" value="KAF5330477.1"/>
    <property type="molecule type" value="Genomic_DNA"/>
</dbReference>
<dbReference type="SUPFAM" id="SSF50685">
    <property type="entry name" value="Barwin-like endoglucanases"/>
    <property type="match status" value="1"/>
</dbReference>
<reference evidence="4 5" key="1">
    <citation type="journal article" date="2020" name="ISME J.">
        <title>Uncovering the hidden diversity of litter-decomposition mechanisms in mushroom-forming fungi.</title>
        <authorList>
            <person name="Floudas D."/>
            <person name="Bentzer J."/>
            <person name="Ahren D."/>
            <person name="Johansson T."/>
            <person name="Persson P."/>
            <person name="Tunlid A."/>
        </authorList>
    </citation>
    <scope>NUCLEOTIDE SEQUENCE [LARGE SCALE GENOMIC DNA]</scope>
    <source>
        <strain evidence="4 5">CBS 101986</strain>
    </source>
</reference>
<dbReference type="Proteomes" id="UP000567179">
    <property type="component" value="Unassembled WGS sequence"/>
</dbReference>
<dbReference type="InterPro" id="IPR036908">
    <property type="entry name" value="RlpA-like_sf"/>
</dbReference>
<feature type="region of interest" description="Disordered" evidence="2">
    <location>
        <begin position="146"/>
        <end position="222"/>
    </location>
</feature>